<dbReference type="RefSeq" id="WP_229113114.1">
    <property type="nucleotide sequence ID" value="NZ_CP064787.1"/>
</dbReference>
<sequence length="136" mass="14987">MYSKAHGAISLALGVALVAAGVTVVHPVFVVGYATAVGVLVDLDHFLWARYNTGDWRALRYVLANPLAAFTDQRSIFRERDLQRLERLLSHVAIVGIAVPLTWWVEPDLGLVTGATLYAHVLADLIEDVRDLRAVR</sequence>
<gene>
    <name evidence="2" type="ORF">HSR121_2264</name>
</gene>
<evidence type="ECO:0000256" key="1">
    <source>
        <dbReference type="SAM" id="Phobius"/>
    </source>
</evidence>
<name>A0A897N5V0_9EURY</name>
<protein>
    <recommendedName>
        <fullName evidence="4">Metal-dependent hydrolase</fullName>
    </recommendedName>
</protein>
<evidence type="ECO:0008006" key="4">
    <source>
        <dbReference type="Google" id="ProtNLM"/>
    </source>
</evidence>
<accession>A0A897N5V0</accession>
<evidence type="ECO:0000313" key="2">
    <source>
        <dbReference type="EMBL" id="QSG06593.1"/>
    </source>
</evidence>
<reference evidence="2" key="1">
    <citation type="submission" date="2020-11" db="EMBL/GenBank/DDBJ databases">
        <title>Carbohydrate-dependent, anaerobic sulfur respiration: A novel catabolism in halophilic archaea.</title>
        <authorList>
            <person name="Sorokin D.Y."/>
            <person name="Messina E."/>
            <person name="Smedile F."/>
            <person name="La Cono V."/>
            <person name="Hallsworth J.E."/>
            <person name="Yakimov M.M."/>
        </authorList>
    </citation>
    <scope>NUCLEOTIDE SEQUENCE</scope>
    <source>
        <strain evidence="2">HSR12-1</strain>
    </source>
</reference>
<dbReference type="AlphaFoldDB" id="A0A897N5V0"/>
<dbReference type="EMBL" id="CP064787">
    <property type="protein sequence ID" value="QSG06593.1"/>
    <property type="molecule type" value="Genomic_DNA"/>
</dbReference>
<proteinExistence type="predicted"/>
<feature type="transmembrane region" description="Helical" evidence="1">
    <location>
        <begin position="88"/>
        <end position="105"/>
    </location>
</feature>
<evidence type="ECO:0000313" key="3">
    <source>
        <dbReference type="Proteomes" id="UP000663525"/>
    </source>
</evidence>
<organism evidence="2 3">
    <name type="scientific">Halapricum desulfuricans</name>
    <dbReference type="NCBI Taxonomy" id="2841257"/>
    <lineage>
        <taxon>Archaea</taxon>
        <taxon>Methanobacteriati</taxon>
        <taxon>Methanobacteriota</taxon>
        <taxon>Stenosarchaea group</taxon>
        <taxon>Halobacteria</taxon>
        <taxon>Halobacteriales</taxon>
        <taxon>Haloarculaceae</taxon>
        <taxon>Halapricum</taxon>
    </lineage>
</organism>
<dbReference type="GeneID" id="68855827"/>
<keyword evidence="1" id="KW-1133">Transmembrane helix</keyword>
<keyword evidence="1" id="KW-0812">Transmembrane</keyword>
<feature type="transmembrane region" description="Helical" evidence="1">
    <location>
        <begin position="30"/>
        <end position="51"/>
    </location>
</feature>
<keyword evidence="1" id="KW-0472">Membrane</keyword>
<dbReference type="Proteomes" id="UP000663525">
    <property type="component" value="Chromosome"/>
</dbReference>